<reference evidence="1" key="1">
    <citation type="journal article" date="2019" name="bioRxiv">
        <title>The Genome of the Zebra Mussel, Dreissena polymorpha: A Resource for Invasive Species Research.</title>
        <authorList>
            <person name="McCartney M.A."/>
            <person name="Auch B."/>
            <person name="Kono T."/>
            <person name="Mallez S."/>
            <person name="Zhang Y."/>
            <person name="Obille A."/>
            <person name="Becker A."/>
            <person name="Abrahante J.E."/>
            <person name="Garbe J."/>
            <person name="Badalamenti J.P."/>
            <person name="Herman A."/>
            <person name="Mangelson H."/>
            <person name="Liachko I."/>
            <person name="Sullivan S."/>
            <person name="Sone E.D."/>
            <person name="Koren S."/>
            <person name="Silverstein K.A.T."/>
            <person name="Beckman K.B."/>
            <person name="Gohl D.M."/>
        </authorList>
    </citation>
    <scope>NUCLEOTIDE SEQUENCE</scope>
    <source>
        <strain evidence="1">Duluth1</strain>
        <tissue evidence="1">Whole animal</tissue>
    </source>
</reference>
<organism evidence="1 2">
    <name type="scientific">Dreissena polymorpha</name>
    <name type="common">Zebra mussel</name>
    <name type="synonym">Mytilus polymorpha</name>
    <dbReference type="NCBI Taxonomy" id="45954"/>
    <lineage>
        <taxon>Eukaryota</taxon>
        <taxon>Metazoa</taxon>
        <taxon>Spiralia</taxon>
        <taxon>Lophotrochozoa</taxon>
        <taxon>Mollusca</taxon>
        <taxon>Bivalvia</taxon>
        <taxon>Autobranchia</taxon>
        <taxon>Heteroconchia</taxon>
        <taxon>Euheterodonta</taxon>
        <taxon>Imparidentia</taxon>
        <taxon>Neoheterodontei</taxon>
        <taxon>Myida</taxon>
        <taxon>Dreissenoidea</taxon>
        <taxon>Dreissenidae</taxon>
        <taxon>Dreissena</taxon>
    </lineage>
</organism>
<sequence>MSEQNGRISVAENGTVSQLKYDGKLTNGNVVSEDSGIGSRRSSDDYIKNGLDLDSQVKKASTSGKESIAPAVRKFVKLRHVGQERPVCSDTLHTKCIEVSYFLHLSFRYILALFALNSQNKKQQKHVTMSYTWFGDFCSYIFSEAPL</sequence>
<dbReference type="EMBL" id="JAIWYP010000001">
    <property type="protein sequence ID" value="KAH3891944.1"/>
    <property type="molecule type" value="Genomic_DNA"/>
</dbReference>
<keyword evidence="2" id="KW-1185">Reference proteome</keyword>
<accession>A0A9D4S477</accession>
<dbReference type="Proteomes" id="UP000828390">
    <property type="component" value="Unassembled WGS sequence"/>
</dbReference>
<dbReference type="AlphaFoldDB" id="A0A9D4S477"/>
<evidence type="ECO:0000313" key="1">
    <source>
        <dbReference type="EMBL" id="KAH3891944.1"/>
    </source>
</evidence>
<reference evidence="1" key="2">
    <citation type="submission" date="2020-11" db="EMBL/GenBank/DDBJ databases">
        <authorList>
            <person name="McCartney M.A."/>
            <person name="Auch B."/>
            <person name="Kono T."/>
            <person name="Mallez S."/>
            <person name="Becker A."/>
            <person name="Gohl D.M."/>
            <person name="Silverstein K.A.T."/>
            <person name="Koren S."/>
            <person name="Bechman K.B."/>
            <person name="Herman A."/>
            <person name="Abrahante J.E."/>
            <person name="Garbe J."/>
        </authorList>
    </citation>
    <scope>NUCLEOTIDE SEQUENCE</scope>
    <source>
        <strain evidence="1">Duluth1</strain>
        <tissue evidence="1">Whole animal</tissue>
    </source>
</reference>
<protein>
    <submittedName>
        <fullName evidence="1">Uncharacterized protein</fullName>
    </submittedName>
</protein>
<name>A0A9D4S477_DREPO</name>
<comment type="caution">
    <text evidence="1">The sequence shown here is derived from an EMBL/GenBank/DDBJ whole genome shotgun (WGS) entry which is preliminary data.</text>
</comment>
<proteinExistence type="predicted"/>
<gene>
    <name evidence="1" type="ORF">DPMN_016054</name>
</gene>
<evidence type="ECO:0000313" key="2">
    <source>
        <dbReference type="Proteomes" id="UP000828390"/>
    </source>
</evidence>